<accession>A0AAE0FGC5</accession>
<feature type="non-terminal residue" evidence="1">
    <location>
        <position position="180"/>
    </location>
</feature>
<evidence type="ECO:0000313" key="1">
    <source>
        <dbReference type="EMBL" id="KAK3259005.1"/>
    </source>
</evidence>
<evidence type="ECO:0000313" key="2">
    <source>
        <dbReference type="Proteomes" id="UP001190700"/>
    </source>
</evidence>
<proteinExistence type="predicted"/>
<dbReference type="InterPro" id="IPR011050">
    <property type="entry name" value="Pectin_lyase_fold/virulence"/>
</dbReference>
<dbReference type="SUPFAM" id="SSF51126">
    <property type="entry name" value="Pectin lyase-like"/>
    <property type="match status" value="1"/>
</dbReference>
<feature type="non-terminal residue" evidence="1">
    <location>
        <position position="1"/>
    </location>
</feature>
<name>A0AAE0FGC5_9CHLO</name>
<organism evidence="1 2">
    <name type="scientific">Cymbomonas tetramitiformis</name>
    <dbReference type="NCBI Taxonomy" id="36881"/>
    <lineage>
        <taxon>Eukaryota</taxon>
        <taxon>Viridiplantae</taxon>
        <taxon>Chlorophyta</taxon>
        <taxon>Pyramimonadophyceae</taxon>
        <taxon>Pyramimonadales</taxon>
        <taxon>Pyramimonadaceae</taxon>
        <taxon>Cymbomonas</taxon>
    </lineage>
</organism>
<sequence length="180" mass="18888">VRLLEKGAIDGKPPLATPGGFSSRSLGASTNTALVNSEENGQQQLREALVDTDVRIILLGTKVVRLEQPFSLPDISSEVLIAGDCEADYCELDGGRHFGAAPLFKLVQGGGLSLRGLLIHSFFSTTQGSVIASFLGSDIVISDSILTNNAAMDGSVLFMESMAGNVIISQSVFSNNTASR</sequence>
<gene>
    <name evidence="1" type="ORF">CYMTET_31977</name>
</gene>
<dbReference type="AlphaFoldDB" id="A0AAE0FGC5"/>
<protein>
    <submittedName>
        <fullName evidence="1">Uncharacterized protein</fullName>
    </submittedName>
</protein>
<keyword evidence="2" id="KW-1185">Reference proteome</keyword>
<comment type="caution">
    <text evidence="1">The sequence shown here is derived from an EMBL/GenBank/DDBJ whole genome shotgun (WGS) entry which is preliminary data.</text>
</comment>
<dbReference type="Proteomes" id="UP001190700">
    <property type="component" value="Unassembled WGS sequence"/>
</dbReference>
<reference evidence="1 2" key="1">
    <citation type="journal article" date="2015" name="Genome Biol. Evol.">
        <title>Comparative Genomics of a Bacterivorous Green Alga Reveals Evolutionary Causalities and Consequences of Phago-Mixotrophic Mode of Nutrition.</title>
        <authorList>
            <person name="Burns J.A."/>
            <person name="Paasch A."/>
            <person name="Narechania A."/>
            <person name="Kim E."/>
        </authorList>
    </citation>
    <scope>NUCLEOTIDE SEQUENCE [LARGE SCALE GENOMIC DNA]</scope>
    <source>
        <strain evidence="1 2">PLY_AMNH</strain>
    </source>
</reference>
<dbReference type="EMBL" id="LGRX02019080">
    <property type="protein sequence ID" value="KAK3259005.1"/>
    <property type="molecule type" value="Genomic_DNA"/>
</dbReference>